<feature type="chain" id="PRO_5001997261" evidence="1">
    <location>
        <begin position="21"/>
        <end position="117"/>
    </location>
</feature>
<protein>
    <submittedName>
        <fullName evidence="3">Putative cAMP phosphodiesterases class-II</fullName>
    </submittedName>
</protein>
<dbReference type="InterPro" id="IPR008816">
    <property type="entry name" value="Gly_zipper_2TM_dom"/>
</dbReference>
<dbReference type="Pfam" id="PF05433">
    <property type="entry name" value="Rick_17kDa_Anti"/>
    <property type="match status" value="1"/>
</dbReference>
<feature type="signal peptide" evidence="1">
    <location>
        <begin position="1"/>
        <end position="20"/>
    </location>
</feature>
<dbReference type="RefSeq" id="WP_342626004.1">
    <property type="nucleotide sequence ID" value="NZ_JNAR01000016.1"/>
</dbReference>
<comment type="caution">
    <text evidence="3">The sequence shown here is derived from an EMBL/GenBank/DDBJ whole genome shotgun (WGS) entry which is preliminary data.</text>
</comment>
<evidence type="ECO:0000256" key="1">
    <source>
        <dbReference type="SAM" id="SignalP"/>
    </source>
</evidence>
<keyword evidence="1" id="KW-0732">Signal</keyword>
<sequence>MKFFYLAFLFCFSSSIKVYATPPKSVTCTRTEYREEYIPGTKSNPGYVRSYEVDVEIPCGGSRAERIKDDDCTDGKIAGALLGGGVGGAISRKEGRWWAVPLGAVTGAAIGCQVDGG</sequence>
<accession>A0A0A2AZV4</accession>
<dbReference type="AlphaFoldDB" id="A0A0A2AZV4"/>
<dbReference type="Proteomes" id="UP000030481">
    <property type="component" value="Unassembled WGS sequence"/>
</dbReference>
<gene>
    <name evidence="3" type="ORF">EV01_1425</name>
</gene>
<feature type="domain" description="Glycine zipper 2TM" evidence="2">
    <location>
        <begin position="75"/>
        <end position="114"/>
    </location>
</feature>
<evidence type="ECO:0000313" key="4">
    <source>
        <dbReference type="Proteomes" id="UP000030481"/>
    </source>
</evidence>
<proteinExistence type="predicted"/>
<name>A0A0A2AZV4_PROMR</name>
<dbReference type="EMBL" id="JNAR01000016">
    <property type="protein sequence ID" value="KGG07091.1"/>
    <property type="molecule type" value="Genomic_DNA"/>
</dbReference>
<reference evidence="4" key="1">
    <citation type="journal article" date="2014" name="Sci. Data">
        <title>Genomes of diverse isolates of the marine cyanobacterium Prochlorococcus.</title>
        <authorList>
            <person name="Biller S."/>
            <person name="Berube P."/>
            <person name="Thompson J."/>
            <person name="Kelly L."/>
            <person name="Roggensack S."/>
            <person name="Awad L."/>
            <person name="Roache-Johnson K."/>
            <person name="Ding H."/>
            <person name="Giovannoni S.J."/>
            <person name="Moore L.R."/>
            <person name="Chisholm S.W."/>
        </authorList>
    </citation>
    <scope>NUCLEOTIDE SEQUENCE [LARGE SCALE GENOMIC DNA]</scope>
</reference>
<evidence type="ECO:0000259" key="2">
    <source>
        <dbReference type="Pfam" id="PF05433"/>
    </source>
</evidence>
<dbReference type="GO" id="GO:0019867">
    <property type="term" value="C:outer membrane"/>
    <property type="evidence" value="ECO:0007669"/>
    <property type="project" value="InterPro"/>
</dbReference>
<organism evidence="3 4">
    <name type="scientific">Prochlorococcus marinus str. MIT 9401</name>
    <dbReference type="NCBI Taxonomy" id="167551"/>
    <lineage>
        <taxon>Bacteria</taxon>
        <taxon>Bacillati</taxon>
        <taxon>Cyanobacteriota</taxon>
        <taxon>Cyanophyceae</taxon>
        <taxon>Synechococcales</taxon>
        <taxon>Prochlorococcaceae</taxon>
        <taxon>Prochlorococcus</taxon>
    </lineage>
</organism>
<evidence type="ECO:0000313" key="3">
    <source>
        <dbReference type="EMBL" id="KGG07091.1"/>
    </source>
</evidence>